<reference evidence="3 4" key="1">
    <citation type="submission" date="2017-04" db="EMBL/GenBank/DDBJ databases">
        <authorList>
            <person name="Afonso C.L."/>
            <person name="Miller P.J."/>
            <person name="Scott M.A."/>
            <person name="Spackman E."/>
            <person name="Goraichik I."/>
            <person name="Dimitrov K.M."/>
            <person name="Suarez D.L."/>
            <person name="Swayne D.E."/>
        </authorList>
    </citation>
    <scope>NUCLEOTIDE SEQUENCE [LARGE SCALE GENOMIC DNA]</scope>
    <source>
        <strain evidence="3 4">KR-140</strain>
    </source>
</reference>
<dbReference type="RefSeq" id="WP_084047800.1">
    <property type="nucleotide sequence ID" value="NZ_FWWU01000009.1"/>
</dbReference>
<evidence type="ECO:0000313" key="4">
    <source>
        <dbReference type="Proteomes" id="UP000192582"/>
    </source>
</evidence>
<gene>
    <name evidence="3" type="ORF">SAMN00790413_00054</name>
</gene>
<evidence type="ECO:0000313" key="3">
    <source>
        <dbReference type="EMBL" id="SMB88465.1"/>
    </source>
</evidence>
<feature type="chain" id="PRO_5010717163" evidence="2">
    <location>
        <begin position="18"/>
        <end position="189"/>
    </location>
</feature>
<dbReference type="Proteomes" id="UP000192582">
    <property type="component" value="Unassembled WGS sequence"/>
</dbReference>
<keyword evidence="2" id="KW-0732">Signal</keyword>
<dbReference type="EMBL" id="FWWU01000009">
    <property type="protein sequence ID" value="SMB88465.1"/>
    <property type="molecule type" value="Genomic_DNA"/>
</dbReference>
<sequence>MRSPFFALALGLGAAGAQTVSVNISAGVQFPPAVQTAANLVNLLSQGVQVTFLNEAAQPVATLNSGGGIVVKSTVPTAGHLTNVQVMTPIPGTTQAIREVYPLAQPIALAQVTSPRTVQPLSTSTTPARPVAPVTAQSIQVKAADGQTRPLTGVMGRQAAWAREGHPHGGPPGLQKKPGKMPPGQKKKG</sequence>
<dbReference type="AlphaFoldDB" id="A0A1W1V599"/>
<evidence type="ECO:0000256" key="2">
    <source>
        <dbReference type="SAM" id="SignalP"/>
    </source>
</evidence>
<protein>
    <submittedName>
        <fullName evidence="3">Uncharacterized protein</fullName>
    </submittedName>
</protein>
<feature type="signal peptide" evidence="2">
    <location>
        <begin position="1"/>
        <end position="17"/>
    </location>
</feature>
<accession>A0A1W1V599</accession>
<feature type="region of interest" description="Disordered" evidence="1">
    <location>
        <begin position="157"/>
        <end position="189"/>
    </location>
</feature>
<name>A0A1W1V599_9DEIO</name>
<evidence type="ECO:0000256" key="1">
    <source>
        <dbReference type="SAM" id="MobiDB-lite"/>
    </source>
</evidence>
<keyword evidence="4" id="KW-1185">Reference proteome</keyword>
<organism evidence="3 4">
    <name type="scientific">Deinococcus hopiensis KR-140</name>
    <dbReference type="NCBI Taxonomy" id="695939"/>
    <lineage>
        <taxon>Bacteria</taxon>
        <taxon>Thermotogati</taxon>
        <taxon>Deinococcota</taxon>
        <taxon>Deinococci</taxon>
        <taxon>Deinococcales</taxon>
        <taxon>Deinococcaceae</taxon>
        <taxon>Deinococcus</taxon>
    </lineage>
</organism>
<dbReference type="OrthoDB" id="71116at2"/>
<proteinExistence type="predicted"/>